<dbReference type="Pfam" id="PF21074">
    <property type="entry name" value="GDH_C"/>
    <property type="match status" value="1"/>
</dbReference>
<evidence type="ECO:0000313" key="2">
    <source>
        <dbReference type="EMBL" id="WDR02829.1"/>
    </source>
</evidence>
<organism evidence="2 3">
    <name type="scientific">Devosia algicola</name>
    <dbReference type="NCBI Taxonomy" id="3026418"/>
    <lineage>
        <taxon>Bacteria</taxon>
        <taxon>Pseudomonadati</taxon>
        <taxon>Pseudomonadota</taxon>
        <taxon>Alphaproteobacteria</taxon>
        <taxon>Hyphomicrobiales</taxon>
        <taxon>Devosiaceae</taxon>
        <taxon>Devosia</taxon>
    </lineage>
</organism>
<dbReference type="EMBL" id="CP118246">
    <property type="protein sequence ID" value="WDR02829.1"/>
    <property type="molecule type" value="Genomic_DNA"/>
</dbReference>
<keyword evidence="3" id="KW-1185">Reference proteome</keyword>
<dbReference type="InterPro" id="IPR048381">
    <property type="entry name" value="GDH_C"/>
</dbReference>
<feature type="domain" description="NAD-specific glutamate dehydrogenase C-terminal" evidence="1">
    <location>
        <begin position="17"/>
        <end position="54"/>
    </location>
</feature>
<reference evidence="2 3" key="1">
    <citation type="submission" date="2023-02" db="EMBL/GenBank/DDBJ databases">
        <title>Devosia algicola sp. nov., isolated from the phycosphere of marine algae.</title>
        <authorList>
            <person name="Kim J.M."/>
            <person name="Lee J.K."/>
            <person name="Choi B.J."/>
            <person name="Bayburt H."/>
            <person name="Jeon C.O."/>
        </authorList>
    </citation>
    <scope>NUCLEOTIDE SEQUENCE [LARGE SCALE GENOMIC DNA]</scope>
    <source>
        <strain evidence="2 3">G20-9</strain>
    </source>
</reference>
<protein>
    <submittedName>
        <fullName evidence="2">NAD-glutamate dehydrogenase</fullName>
    </submittedName>
</protein>
<proteinExistence type="predicted"/>
<name>A0ABY7YP69_9HYPH</name>
<dbReference type="Proteomes" id="UP001220530">
    <property type="component" value="Chromosome"/>
</dbReference>
<sequence>MSSCPARSPLRSEPVRGQALSRPELAVLLAYAKLTLYADLLESPLPDNPYLGDEPVPVFSRNPASALS</sequence>
<evidence type="ECO:0000313" key="3">
    <source>
        <dbReference type="Proteomes" id="UP001220530"/>
    </source>
</evidence>
<gene>
    <name evidence="2" type="ORF">PSQ19_00930</name>
</gene>
<evidence type="ECO:0000259" key="1">
    <source>
        <dbReference type="Pfam" id="PF21074"/>
    </source>
</evidence>
<accession>A0ABY7YP69</accession>